<dbReference type="Pfam" id="PF12771">
    <property type="entry name" value="SusD-like_2"/>
    <property type="match status" value="1"/>
</dbReference>
<keyword evidence="3" id="KW-1185">Reference proteome</keyword>
<name>A0A444VH63_9FLAO</name>
<dbReference type="AlphaFoldDB" id="A0A444VH63"/>
<evidence type="ECO:0008006" key="4">
    <source>
        <dbReference type="Google" id="ProtNLM"/>
    </source>
</evidence>
<protein>
    <recommendedName>
        <fullName evidence="4">SusD/RagB family nutrient-binding outer membrane lipoprotein</fullName>
    </recommendedName>
</protein>
<dbReference type="InterPro" id="IPR011990">
    <property type="entry name" value="TPR-like_helical_dom_sf"/>
</dbReference>
<sequence>MKVYSLTYRYVMMALVMVSVLTSCDNNLEELNQNPDAYGEIIPEYLFTKSQLDAVNVSYFGTAALTIGGSMQQFATYKEVPAAGDKYFNDGYSKNYFPTVYANAVNDIEEVIRAVSEDPELSNQLSIARIWRAYIFHHITDLYGDVPYTEAGKGITDKIYTPKYDTQSFIYNDMLKELEEAANALDASKSSYGTSDLIYGGDVAQWKKFAYSLMLRLGMRLTNVDEGLSETWVKKAIAGGVILDNGDLAAIGYVDGSQVASRNPIAEGLMNGDYIDPQSVENVEGGKYAKTFIDHLKDTGDPRLNAISVVWVDNGSGLYVADTTTAIQKGMQNAEFNNRPADFPTYSEPHPQTILAYDSPLLVMTNAEMNLLLAEAVIRGWHTGDATTLYENAVRAGMQQWSLFGEAGVIAEERIVSYLDANPFLSGGSLEEQMEQIGTQKWVSLFLDEYEIFANWRRTGYPALVPVNYPGNLTGGRIPTRFVLPDSESTINAANFQEAVDRQGVGNALTSTVWWDVP</sequence>
<organism evidence="2 3">
    <name type="scientific">Flagellimonas olearia</name>
    <dbReference type="NCBI Taxonomy" id="552546"/>
    <lineage>
        <taxon>Bacteria</taxon>
        <taxon>Pseudomonadati</taxon>
        <taxon>Bacteroidota</taxon>
        <taxon>Flavobacteriia</taxon>
        <taxon>Flavobacteriales</taxon>
        <taxon>Flavobacteriaceae</taxon>
        <taxon>Flagellimonas</taxon>
    </lineage>
</organism>
<dbReference type="EMBL" id="JJMP01000013">
    <property type="protein sequence ID" value="RYC50106.1"/>
    <property type="molecule type" value="Genomic_DNA"/>
</dbReference>
<comment type="caution">
    <text evidence="2">The sequence shown here is derived from an EMBL/GenBank/DDBJ whole genome shotgun (WGS) entry which is preliminary data.</text>
</comment>
<feature type="signal peptide" evidence="1">
    <location>
        <begin position="1"/>
        <end position="23"/>
    </location>
</feature>
<keyword evidence="1" id="KW-0732">Signal</keyword>
<evidence type="ECO:0000256" key="1">
    <source>
        <dbReference type="SAM" id="SignalP"/>
    </source>
</evidence>
<proteinExistence type="predicted"/>
<dbReference type="Gene3D" id="1.25.40.390">
    <property type="match status" value="1"/>
</dbReference>
<dbReference type="RefSeq" id="WP_129656224.1">
    <property type="nucleotide sequence ID" value="NZ_ML142917.1"/>
</dbReference>
<evidence type="ECO:0000313" key="2">
    <source>
        <dbReference type="EMBL" id="RYC50106.1"/>
    </source>
</evidence>
<reference evidence="2 3" key="1">
    <citation type="submission" date="2014-04" db="EMBL/GenBank/DDBJ databases">
        <title>Whole genome of Muricauda olearia.</title>
        <authorList>
            <person name="Zhang X.-H."/>
            <person name="Tang K."/>
        </authorList>
    </citation>
    <scope>NUCLEOTIDE SEQUENCE [LARGE SCALE GENOMIC DNA]</scope>
    <source>
        <strain evidence="2 3">Th120</strain>
    </source>
</reference>
<gene>
    <name evidence="2" type="ORF">DN53_06985</name>
</gene>
<dbReference type="SUPFAM" id="SSF48452">
    <property type="entry name" value="TPR-like"/>
    <property type="match status" value="1"/>
</dbReference>
<accession>A0A444VH63</accession>
<dbReference type="Proteomes" id="UP000290261">
    <property type="component" value="Unassembled WGS sequence"/>
</dbReference>
<feature type="chain" id="PRO_5019493526" description="SusD/RagB family nutrient-binding outer membrane lipoprotein" evidence="1">
    <location>
        <begin position="24"/>
        <end position="518"/>
    </location>
</feature>
<dbReference type="InterPro" id="IPR041662">
    <property type="entry name" value="SusD-like_2"/>
</dbReference>
<dbReference type="PROSITE" id="PS51257">
    <property type="entry name" value="PROKAR_LIPOPROTEIN"/>
    <property type="match status" value="1"/>
</dbReference>
<evidence type="ECO:0000313" key="3">
    <source>
        <dbReference type="Proteomes" id="UP000290261"/>
    </source>
</evidence>